<keyword evidence="3" id="KW-0349">Heme</keyword>
<accession>A0ABU5K3F9</accession>
<evidence type="ECO:0000256" key="3">
    <source>
        <dbReference type="ARBA" id="ARBA00022617"/>
    </source>
</evidence>
<keyword evidence="10" id="KW-1185">Reference proteome</keyword>
<feature type="non-terminal residue" evidence="9">
    <location>
        <position position="1"/>
    </location>
</feature>
<protein>
    <submittedName>
        <fullName evidence="9">Nitrite/sulfite reductase</fullName>
    </submittedName>
</protein>
<feature type="domain" description="Nitrite/sulphite reductase 4Fe-4S" evidence="8">
    <location>
        <begin position="31"/>
        <end position="138"/>
    </location>
</feature>
<evidence type="ECO:0000256" key="6">
    <source>
        <dbReference type="ARBA" id="ARBA00023004"/>
    </source>
</evidence>
<evidence type="ECO:0000256" key="5">
    <source>
        <dbReference type="ARBA" id="ARBA00023002"/>
    </source>
</evidence>
<sequence length="147" mass="16278">SCTGIEYCNLALVETKARLRNIADYLDTQLVLDVPVRIHMTGCPNSCGQRQIADIGLQGVKLKTKEKGIVEAFEIYVGGTLLDGGVYNQKLKGKIDGEDLPNVLVSFLTYFKEQKLPAETFYEFVERVGVEDLQAALNHILEEVIAS</sequence>
<dbReference type="SUPFAM" id="SSF56014">
    <property type="entry name" value="Nitrite and sulphite reductase 4Fe-4S domain-like"/>
    <property type="match status" value="1"/>
</dbReference>
<dbReference type="InterPro" id="IPR006067">
    <property type="entry name" value="NO2/SO3_Rdtase_4Fe4S_dom"/>
</dbReference>
<dbReference type="PANTHER" id="PTHR32439">
    <property type="entry name" value="FERREDOXIN--NITRITE REDUCTASE, CHLOROPLASTIC"/>
    <property type="match status" value="1"/>
</dbReference>
<keyword evidence="4" id="KW-0479">Metal-binding</keyword>
<organism evidence="9 10">
    <name type="scientific">Bacillus bingmayongensis</name>
    <dbReference type="NCBI Taxonomy" id="1150157"/>
    <lineage>
        <taxon>Bacteria</taxon>
        <taxon>Bacillati</taxon>
        <taxon>Bacillota</taxon>
        <taxon>Bacilli</taxon>
        <taxon>Bacillales</taxon>
        <taxon>Bacillaceae</taxon>
        <taxon>Bacillus</taxon>
    </lineage>
</organism>
<dbReference type="InterPro" id="IPR006066">
    <property type="entry name" value="NO2/SO3_Rdtase_FeS/sirohaem_BS"/>
</dbReference>
<evidence type="ECO:0000256" key="2">
    <source>
        <dbReference type="ARBA" id="ARBA00022485"/>
    </source>
</evidence>
<reference evidence="10" key="1">
    <citation type="submission" date="2023-11" db="EMBL/GenBank/DDBJ databases">
        <title>Genome Sequence of Bacillus pseudomycoides stain BUPM19.</title>
        <authorList>
            <person name="Farhat A."/>
        </authorList>
    </citation>
    <scope>NUCLEOTIDE SEQUENCE [LARGE SCALE GENOMIC DNA]</scope>
    <source>
        <strain evidence="10">BUPM19</strain>
    </source>
</reference>
<dbReference type="InterPro" id="IPR045854">
    <property type="entry name" value="NO2/SO3_Rdtase_4Fe4S_sf"/>
</dbReference>
<dbReference type="InterPro" id="IPR051329">
    <property type="entry name" value="NIR_SIR_4Fe-4S"/>
</dbReference>
<evidence type="ECO:0000259" key="8">
    <source>
        <dbReference type="Pfam" id="PF01077"/>
    </source>
</evidence>
<dbReference type="Proteomes" id="UP001291930">
    <property type="component" value="Unassembled WGS sequence"/>
</dbReference>
<comment type="similarity">
    <text evidence="1">Belongs to the nitrite and sulfite reductase 4Fe-4S domain family.</text>
</comment>
<evidence type="ECO:0000313" key="10">
    <source>
        <dbReference type="Proteomes" id="UP001291930"/>
    </source>
</evidence>
<dbReference type="EMBL" id="JAXOVW010000124">
    <property type="protein sequence ID" value="MDZ5610234.1"/>
    <property type="molecule type" value="Genomic_DNA"/>
</dbReference>
<dbReference type="PROSITE" id="PS00365">
    <property type="entry name" value="NIR_SIR"/>
    <property type="match status" value="1"/>
</dbReference>
<keyword evidence="2" id="KW-0004">4Fe-4S</keyword>
<keyword evidence="6" id="KW-0408">Iron</keyword>
<evidence type="ECO:0000313" key="9">
    <source>
        <dbReference type="EMBL" id="MDZ5610234.1"/>
    </source>
</evidence>
<evidence type="ECO:0000256" key="4">
    <source>
        <dbReference type="ARBA" id="ARBA00022723"/>
    </source>
</evidence>
<evidence type="ECO:0000256" key="7">
    <source>
        <dbReference type="ARBA" id="ARBA00023014"/>
    </source>
</evidence>
<gene>
    <name evidence="9" type="ORF">U2I54_25180</name>
</gene>
<dbReference type="Gene3D" id="3.30.413.10">
    <property type="entry name" value="Sulfite Reductase Hemoprotein, domain 1"/>
    <property type="match status" value="1"/>
</dbReference>
<evidence type="ECO:0000256" key="1">
    <source>
        <dbReference type="ARBA" id="ARBA00010429"/>
    </source>
</evidence>
<proteinExistence type="inferred from homology"/>
<comment type="caution">
    <text evidence="9">The sequence shown here is derived from an EMBL/GenBank/DDBJ whole genome shotgun (WGS) entry which is preliminary data.</text>
</comment>
<keyword evidence="7" id="KW-0411">Iron-sulfur</keyword>
<name>A0ABU5K3F9_9BACI</name>
<keyword evidence="5" id="KW-0560">Oxidoreductase</keyword>
<dbReference type="Pfam" id="PF01077">
    <property type="entry name" value="NIR_SIR"/>
    <property type="match status" value="1"/>
</dbReference>
<dbReference type="PANTHER" id="PTHR32439:SF0">
    <property type="entry name" value="FERREDOXIN--NITRITE REDUCTASE, CHLOROPLASTIC"/>
    <property type="match status" value="1"/>
</dbReference>